<dbReference type="InterPro" id="IPR011009">
    <property type="entry name" value="Kinase-like_dom_sf"/>
</dbReference>
<reference evidence="5 6" key="1">
    <citation type="submission" date="2022-05" db="EMBL/GenBank/DDBJ databases">
        <authorList>
            <consortium name="Genoscope - CEA"/>
            <person name="William W."/>
        </authorList>
    </citation>
    <scope>NUCLEOTIDE SEQUENCE [LARGE SCALE GENOMIC DNA]</scope>
</reference>
<evidence type="ECO:0000256" key="3">
    <source>
        <dbReference type="SAM" id="MobiDB-lite"/>
    </source>
</evidence>
<evidence type="ECO:0000256" key="1">
    <source>
        <dbReference type="ARBA" id="ARBA00022741"/>
    </source>
</evidence>
<dbReference type="CDD" id="cd00180">
    <property type="entry name" value="PKc"/>
    <property type="match status" value="1"/>
</dbReference>
<feature type="region of interest" description="Disordered" evidence="3">
    <location>
        <begin position="164"/>
        <end position="193"/>
    </location>
</feature>
<feature type="domain" description="Protein kinase" evidence="4">
    <location>
        <begin position="218"/>
        <end position="449"/>
    </location>
</feature>
<evidence type="ECO:0000313" key="5">
    <source>
        <dbReference type="EMBL" id="CAH3038102.1"/>
    </source>
</evidence>
<dbReference type="EMBL" id="CALNXK010000006">
    <property type="protein sequence ID" value="CAH3038102.1"/>
    <property type="molecule type" value="Genomic_DNA"/>
</dbReference>
<dbReference type="InterPro" id="IPR051681">
    <property type="entry name" value="Ser/Thr_Kinases-Pseudokinases"/>
</dbReference>
<organism evidence="5 6">
    <name type="scientific">Porites lobata</name>
    <dbReference type="NCBI Taxonomy" id="104759"/>
    <lineage>
        <taxon>Eukaryota</taxon>
        <taxon>Metazoa</taxon>
        <taxon>Cnidaria</taxon>
        <taxon>Anthozoa</taxon>
        <taxon>Hexacorallia</taxon>
        <taxon>Scleractinia</taxon>
        <taxon>Fungiina</taxon>
        <taxon>Poritidae</taxon>
        <taxon>Porites</taxon>
    </lineage>
</organism>
<evidence type="ECO:0000259" key="4">
    <source>
        <dbReference type="PROSITE" id="PS50011"/>
    </source>
</evidence>
<keyword evidence="6" id="KW-1185">Reference proteome</keyword>
<proteinExistence type="predicted"/>
<dbReference type="CDD" id="cd22744">
    <property type="entry name" value="OTU"/>
    <property type="match status" value="1"/>
</dbReference>
<dbReference type="PROSITE" id="PS50011">
    <property type="entry name" value="PROTEIN_KINASE_DOM"/>
    <property type="match status" value="1"/>
</dbReference>
<evidence type="ECO:0000256" key="2">
    <source>
        <dbReference type="ARBA" id="ARBA00022840"/>
    </source>
</evidence>
<comment type="caution">
    <text evidence="5">The sequence shown here is derived from an EMBL/GenBank/DDBJ whole genome shotgun (WGS) entry which is preliminary data.</text>
</comment>
<dbReference type="Proteomes" id="UP001159405">
    <property type="component" value="Unassembled WGS sequence"/>
</dbReference>
<dbReference type="PANTHER" id="PTHR44329">
    <property type="entry name" value="SERINE/THREONINE-PROTEIN KINASE TNNI3K-RELATED"/>
    <property type="match status" value="1"/>
</dbReference>
<dbReference type="SMART" id="SM00220">
    <property type="entry name" value="S_TKc"/>
    <property type="match status" value="1"/>
</dbReference>
<sequence length="457" mass="51236">MANRRLQSLLEAKKQGLTLRYDPPASRNRCFYSCLSKFVNVNEEDIVQMVQTYLVCNQIVTSANEDGTSETQDLMQFLSDTDYPSLVNRPSTWTDCVLALKDEMATHVVIRAAATLLLLNINIIDWNGRINIVKPFSGSAGSSVCLAYTGNHYMLLTSKASNPVMKDMQSGEDSRKPEGDTSEDVTGKMKQVKQAQEYDDFPTVQYQELMELISSNIVPTEQKLDIGSFGEVAVGKVEFAIKKPRSGKNLKHENEVLSSLSHRNIVKYVAYDPGPPERLITEKMQGNLRQYVESKEKNLGIEMILNVASDVAHGLEYLHGQGYLHDDLKAPNILISLGPDIAKIGNFDSAKTLSPDNPKVRYFLHYEGQRYKVANGFPETFKIDVWSYGCVLVEMVLGDPPDLSKLPNLVERTYTEFSNLKTLIIGCTQILLAERFDMSKVVNIVDSFFQMSGIEDL</sequence>
<dbReference type="PROSITE" id="PS00108">
    <property type="entry name" value="PROTEIN_KINASE_ST"/>
    <property type="match status" value="1"/>
</dbReference>
<dbReference type="Gene3D" id="1.10.510.10">
    <property type="entry name" value="Transferase(Phosphotransferase) domain 1"/>
    <property type="match status" value="1"/>
</dbReference>
<dbReference type="PANTHER" id="PTHR44329:SF298">
    <property type="entry name" value="MIXED LINEAGE KINASE DOMAIN-LIKE PROTEIN"/>
    <property type="match status" value="1"/>
</dbReference>
<dbReference type="Gene3D" id="3.90.70.80">
    <property type="match status" value="1"/>
</dbReference>
<dbReference type="InterPro" id="IPR008271">
    <property type="entry name" value="Ser/Thr_kinase_AS"/>
</dbReference>
<protein>
    <recommendedName>
        <fullName evidence="4">Protein kinase domain-containing protein</fullName>
    </recommendedName>
</protein>
<dbReference type="SUPFAM" id="SSF56112">
    <property type="entry name" value="Protein kinase-like (PK-like)"/>
    <property type="match status" value="1"/>
</dbReference>
<keyword evidence="1" id="KW-0547">Nucleotide-binding</keyword>
<name>A0ABN8MXA3_9CNID</name>
<dbReference type="Pfam" id="PF00069">
    <property type="entry name" value="Pkinase"/>
    <property type="match status" value="1"/>
</dbReference>
<accession>A0ABN8MXA3</accession>
<evidence type="ECO:0000313" key="6">
    <source>
        <dbReference type="Proteomes" id="UP001159405"/>
    </source>
</evidence>
<gene>
    <name evidence="5" type="ORF">PLOB_00039651</name>
</gene>
<dbReference type="InterPro" id="IPR000719">
    <property type="entry name" value="Prot_kinase_dom"/>
</dbReference>
<keyword evidence="2" id="KW-0067">ATP-binding</keyword>